<dbReference type="EMBL" id="JAAAIL010000498">
    <property type="protein sequence ID" value="KAG0275282.1"/>
    <property type="molecule type" value="Genomic_DNA"/>
</dbReference>
<keyword evidence="2" id="KW-1185">Reference proteome</keyword>
<organism evidence="1 2">
    <name type="scientific">Linnemannia exigua</name>
    <dbReference type="NCBI Taxonomy" id="604196"/>
    <lineage>
        <taxon>Eukaryota</taxon>
        <taxon>Fungi</taxon>
        <taxon>Fungi incertae sedis</taxon>
        <taxon>Mucoromycota</taxon>
        <taxon>Mortierellomycotina</taxon>
        <taxon>Mortierellomycetes</taxon>
        <taxon>Mortierellales</taxon>
        <taxon>Mortierellaceae</taxon>
        <taxon>Linnemannia</taxon>
    </lineage>
</organism>
<gene>
    <name evidence="1" type="ORF">BGZ95_008965</name>
</gene>
<dbReference type="AlphaFoldDB" id="A0AAD4H7F3"/>
<sequence length="126" mass="14221">MPGRRNKNERIAWGLNFGKEYLEDFKTSRLFQGTDLGSARKDINILRDFDDRDHGKDEASLLGEYGVLVAGCGESDSKEVQVLEEVIEDIWDEYETAPEDMALTDCNSQSMITGEDNTIDCDDDAF</sequence>
<evidence type="ECO:0000313" key="1">
    <source>
        <dbReference type="EMBL" id="KAG0275282.1"/>
    </source>
</evidence>
<evidence type="ECO:0000313" key="2">
    <source>
        <dbReference type="Proteomes" id="UP001194580"/>
    </source>
</evidence>
<reference evidence="1" key="1">
    <citation type="journal article" date="2020" name="Fungal Divers.">
        <title>Resolving the Mortierellaceae phylogeny through synthesis of multi-gene phylogenetics and phylogenomics.</title>
        <authorList>
            <person name="Vandepol N."/>
            <person name="Liber J."/>
            <person name="Desiro A."/>
            <person name="Na H."/>
            <person name="Kennedy M."/>
            <person name="Barry K."/>
            <person name="Grigoriev I.V."/>
            <person name="Miller A.N."/>
            <person name="O'Donnell K."/>
            <person name="Stajich J.E."/>
            <person name="Bonito G."/>
        </authorList>
    </citation>
    <scope>NUCLEOTIDE SEQUENCE</scope>
    <source>
        <strain evidence="1">NRRL 28262</strain>
    </source>
</reference>
<proteinExistence type="predicted"/>
<accession>A0AAD4H7F3</accession>
<protein>
    <submittedName>
        <fullName evidence="1">Uncharacterized protein</fullName>
    </submittedName>
</protein>
<dbReference type="Proteomes" id="UP001194580">
    <property type="component" value="Unassembled WGS sequence"/>
</dbReference>
<comment type="caution">
    <text evidence="1">The sequence shown here is derived from an EMBL/GenBank/DDBJ whole genome shotgun (WGS) entry which is preliminary data.</text>
</comment>
<name>A0AAD4H7F3_9FUNG</name>